<dbReference type="GO" id="GO:0004176">
    <property type="term" value="F:ATP-dependent peptidase activity"/>
    <property type="evidence" value="ECO:0007669"/>
    <property type="project" value="InterPro"/>
</dbReference>
<sequence length="351" mass="36927">MAVIVEDGKLRLSGYVGDYYFEDGFTAADVVLALAGFARDEEVDVYINSGGGVATEGAAIHAVLRDRPGPTNIIVEGIAASAASLIAMAGDAVTMSAGSIMMIHDPSGYTIGTSADHSKTVEQLEALATAYARVYAEKSGKTEAECREIMKRETWLTPEQAVAEGFADATTATKAVPVAAFDYRTFDHAPPRLVALAKRKNWAFQARDPAAPPAPPRQKEKTMTEPTGGEDAAEIKRLREELAQMKAATQDRERRDAILALDEAKGREAQAKALCDTGITIEQAKAVLAAAPKAAAPEDDEDGDDLPDPKAYERSRAAGAGLGGGGGNPPKAKVKIDRAAIFAARAKQVGA</sequence>
<organism evidence="8 9">
    <name type="scientific">Ancylobacter tetraedralis</name>
    <dbReference type="NCBI Taxonomy" id="217068"/>
    <lineage>
        <taxon>Bacteria</taxon>
        <taxon>Pseudomonadati</taxon>
        <taxon>Pseudomonadota</taxon>
        <taxon>Alphaproteobacteria</taxon>
        <taxon>Hyphomicrobiales</taxon>
        <taxon>Xanthobacteraceae</taxon>
        <taxon>Ancylobacter</taxon>
    </lineage>
</organism>
<keyword evidence="2" id="KW-0963">Cytoplasm</keyword>
<protein>
    <recommendedName>
        <fullName evidence="6">ATP-dependent Clp protease proteolytic subunit</fullName>
    </recommendedName>
</protein>
<keyword evidence="4" id="KW-0378">Hydrolase</keyword>
<name>A0A839Z9W8_9HYPH</name>
<feature type="region of interest" description="Disordered" evidence="7">
    <location>
        <begin position="292"/>
        <end position="331"/>
    </location>
</feature>
<dbReference type="GO" id="GO:0009368">
    <property type="term" value="C:endopeptidase Clp complex"/>
    <property type="evidence" value="ECO:0007669"/>
    <property type="project" value="TreeGrafter"/>
</dbReference>
<dbReference type="Gene3D" id="3.90.226.10">
    <property type="entry name" value="2-enoyl-CoA Hydratase, Chain A, domain 1"/>
    <property type="match status" value="1"/>
</dbReference>
<comment type="caution">
    <text evidence="8">The sequence shown here is derived from an EMBL/GenBank/DDBJ whole genome shotgun (WGS) entry which is preliminary data.</text>
</comment>
<dbReference type="GO" id="GO:0004252">
    <property type="term" value="F:serine-type endopeptidase activity"/>
    <property type="evidence" value="ECO:0007669"/>
    <property type="project" value="InterPro"/>
</dbReference>
<evidence type="ECO:0000313" key="8">
    <source>
        <dbReference type="EMBL" id="MBB3771534.1"/>
    </source>
</evidence>
<dbReference type="PANTHER" id="PTHR10381">
    <property type="entry name" value="ATP-DEPENDENT CLP PROTEASE PROTEOLYTIC SUBUNIT"/>
    <property type="match status" value="1"/>
</dbReference>
<keyword evidence="3 8" id="KW-0645">Protease</keyword>
<dbReference type="EMBL" id="JACICD010000003">
    <property type="protein sequence ID" value="MBB3771534.1"/>
    <property type="molecule type" value="Genomic_DNA"/>
</dbReference>
<dbReference type="Pfam" id="PF00574">
    <property type="entry name" value="CLP_protease"/>
    <property type="match status" value="1"/>
</dbReference>
<dbReference type="AlphaFoldDB" id="A0A839Z9W8"/>
<dbReference type="NCBIfam" id="NF045542">
    <property type="entry name" value="Clp_rel_HeadMat"/>
    <property type="match status" value="1"/>
</dbReference>
<feature type="compositionally biased region" description="Basic and acidic residues" evidence="7">
    <location>
        <begin position="307"/>
        <end position="316"/>
    </location>
</feature>
<dbReference type="InterPro" id="IPR029045">
    <property type="entry name" value="ClpP/crotonase-like_dom_sf"/>
</dbReference>
<evidence type="ECO:0000256" key="4">
    <source>
        <dbReference type="ARBA" id="ARBA00022801"/>
    </source>
</evidence>
<dbReference type="RefSeq" id="WP_183189684.1">
    <property type="nucleotide sequence ID" value="NZ_JACICD010000003.1"/>
</dbReference>
<dbReference type="PANTHER" id="PTHR10381:SF70">
    <property type="entry name" value="ATP-DEPENDENT CLP PROTEASE PROTEOLYTIC SUBUNIT"/>
    <property type="match status" value="1"/>
</dbReference>
<proteinExistence type="inferred from homology"/>
<keyword evidence="9" id="KW-1185">Reference proteome</keyword>
<evidence type="ECO:0000256" key="3">
    <source>
        <dbReference type="ARBA" id="ARBA00022670"/>
    </source>
</evidence>
<reference evidence="8 9" key="1">
    <citation type="submission" date="2020-08" db="EMBL/GenBank/DDBJ databases">
        <title>Genomic Encyclopedia of Type Strains, Phase IV (KMG-IV): sequencing the most valuable type-strain genomes for metagenomic binning, comparative biology and taxonomic classification.</title>
        <authorList>
            <person name="Goeker M."/>
        </authorList>
    </citation>
    <scope>NUCLEOTIDE SEQUENCE [LARGE SCALE GENOMIC DNA]</scope>
    <source>
        <strain evidence="8 9">DSM 5895</strain>
    </source>
</reference>
<dbReference type="Proteomes" id="UP000533469">
    <property type="component" value="Unassembled WGS sequence"/>
</dbReference>
<dbReference type="PRINTS" id="PR00127">
    <property type="entry name" value="CLPPROTEASEP"/>
</dbReference>
<gene>
    <name evidence="8" type="ORF">FHS55_002133</name>
</gene>
<dbReference type="SUPFAM" id="SSF52096">
    <property type="entry name" value="ClpP/crotonase"/>
    <property type="match status" value="1"/>
</dbReference>
<evidence type="ECO:0000313" key="9">
    <source>
        <dbReference type="Proteomes" id="UP000533469"/>
    </source>
</evidence>
<dbReference type="GO" id="GO:0006515">
    <property type="term" value="P:protein quality control for misfolded or incompletely synthesized proteins"/>
    <property type="evidence" value="ECO:0007669"/>
    <property type="project" value="TreeGrafter"/>
</dbReference>
<dbReference type="InterPro" id="IPR001907">
    <property type="entry name" value="ClpP"/>
</dbReference>
<evidence type="ECO:0000256" key="5">
    <source>
        <dbReference type="ARBA" id="ARBA00022825"/>
    </source>
</evidence>
<feature type="region of interest" description="Disordered" evidence="7">
    <location>
        <begin position="204"/>
        <end position="231"/>
    </location>
</feature>
<dbReference type="GO" id="GO:0051117">
    <property type="term" value="F:ATPase binding"/>
    <property type="evidence" value="ECO:0007669"/>
    <property type="project" value="TreeGrafter"/>
</dbReference>
<feature type="compositionally biased region" description="Acidic residues" evidence="7">
    <location>
        <begin position="297"/>
        <end position="306"/>
    </location>
</feature>
<comment type="similarity">
    <text evidence="1 6">Belongs to the peptidase S14 family.</text>
</comment>
<dbReference type="InterPro" id="IPR023562">
    <property type="entry name" value="ClpP/TepA"/>
</dbReference>
<dbReference type="CDD" id="cd07016">
    <property type="entry name" value="S14_ClpP_1"/>
    <property type="match status" value="1"/>
</dbReference>
<accession>A0A839Z9W8</accession>
<evidence type="ECO:0000256" key="2">
    <source>
        <dbReference type="ARBA" id="ARBA00022490"/>
    </source>
</evidence>
<keyword evidence="5" id="KW-0720">Serine protease</keyword>
<evidence type="ECO:0000256" key="1">
    <source>
        <dbReference type="ARBA" id="ARBA00007039"/>
    </source>
</evidence>
<evidence type="ECO:0000256" key="7">
    <source>
        <dbReference type="SAM" id="MobiDB-lite"/>
    </source>
</evidence>
<evidence type="ECO:0000256" key="6">
    <source>
        <dbReference type="RuleBase" id="RU003567"/>
    </source>
</evidence>